<evidence type="ECO:0000256" key="9">
    <source>
        <dbReference type="SAM" id="MobiDB-lite"/>
    </source>
</evidence>
<comment type="caution">
    <text evidence="10">The sequence shown here is derived from an EMBL/GenBank/DDBJ whole genome shotgun (WGS) entry which is preliminary data.</text>
</comment>
<dbReference type="EMBL" id="BDGX01000037">
    <property type="protein sequence ID" value="GAV53568.1"/>
    <property type="molecule type" value="Genomic_DNA"/>
</dbReference>
<name>A0A1Q3AD30_ZYGRO</name>
<dbReference type="PANTHER" id="PTHR13114:SF7">
    <property type="entry name" value="MEDIATOR OF RNA POLYMERASE II TRANSCRIPTION SUBUNIT 17"/>
    <property type="match status" value="1"/>
</dbReference>
<evidence type="ECO:0000256" key="6">
    <source>
        <dbReference type="ARBA" id="ARBA00023242"/>
    </source>
</evidence>
<accession>A0A1Q3AD30</accession>
<protein>
    <recommendedName>
        <fullName evidence="3 8">Mediator of RNA polymerase II transcription subunit 17</fullName>
    </recommendedName>
    <alternativeName>
        <fullName evidence="7 8">Mediator complex subunit 17</fullName>
    </alternativeName>
</protein>
<dbReference type="GO" id="GO:0070847">
    <property type="term" value="C:core mediator complex"/>
    <property type="evidence" value="ECO:0007669"/>
    <property type="project" value="TreeGrafter"/>
</dbReference>
<dbReference type="Gene3D" id="6.10.250.2620">
    <property type="match status" value="1"/>
</dbReference>
<keyword evidence="5 8" id="KW-0804">Transcription</keyword>
<comment type="function">
    <text evidence="8">Component of the Mediator complex, a coactivator involved in the regulated transcription of nearly all RNA polymerase II-dependent genes. Mediator functions as a bridge to convey information from gene-specific regulatory proteins to the basal RNA polymerase II transcription machinery. Mediator is recruited to promoters by direct interactions with regulatory proteins and serves as a scaffold for the assembly of a functional preinitiation complex with RNA polymerase II and the general transcription factors.</text>
</comment>
<evidence type="ECO:0000256" key="4">
    <source>
        <dbReference type="ARBA" id="ARBA00023015"/>
    </source>
</evidence>
<dbReference type="PANTHER" id="PTHR13114">
    <property type="entry name" value="MEDIATOR OF RNA POLYMERASE II TRANSCRIPTION SUBUNIT 17"/>
    <property type="match status" value="1"/>
</dbReference>
<reference evidence="10 11" key="1">
    <citation type="submission" date="2016-08" db="EMBL/GenBank/DDBJ databases">
        <title>Draft genome sequence of allopolyploid Zygosaccharomyces rouxii.</title>
        <authorList>
            <person name="Watanabe J."/>
            <person name="Uehara K."/>
            <person name="Mogi Y."/>
            <person name="Tsukioka Y."/>
        </authorList>
    </citation>
    <scope>NUCLEOTIDE SEQUENCE [LARGE SCALE GENOMIC DNA]</scope>
    <source>
        <strain evidence="10 11">NBRC 110957</strain>
    </source>
</reference>
<dbReference type="AlphaFoldDB" id="A0A1Q3AD30"/>
<feature type="region of interest" description="Disordered" evidence="9">
    <location>
        <begin position="116"/>
        <end position="163"/>
    </location>
</feature>
<evidence type="ECO:0000313" key="10">
    <source>
        <dbReference type="EMBL" id="GAV53568.1"/>
    </source>
</evidence>
<dbReference type="OrthoDB" id="5319830at2759"/>
<keyword evidence="8" id="KW-0010">Activator</keyword>
<feature type="region of interest" description="Disordered" evidence="9">
    <location>
        <begin position="39"/>
        <end position="74"/>
    </location>
</feature>
<dbReference type="GO" id="GO:0006357">
    <property type="term" value="P:regulation of transcription by RNA polymerase II"/>
    <property type="evidence" value="ECO:0007669"/>
    <property type="project" value="InterPro"/>
</dbReference>
<feature type="compositionally biased region" description="Acidic residues" evidence="9">
    <location>
        <begin position="135"/>
        <end position="157"/>
    </location>
</feature>
<dbReference type="Pfam" id="PF10156">
    <property type="entry name" value="Med17"/>
    <property type="match status" value="1"/>
</dbReference>
<organism evidence="10 11">
    <name type="scientific">Zygosaccharomyces rouxii</name>
    <dbReference type="NCBI Taxonomy" id="4956"/>
    <lineage>
        <taxon>Eukaryota</taxon>
        <taxon>Fungi</taxon>
        <taxon>Dikarya</taxon>
        <taxon>Ascomycota</taxon>
        <taxon>Saccharomycotina</taxon>
        <taxon>Saccharomycetes</taxon>
        <taxon>Saccharomycetales</taxon>
        <taxon>Saccharomycetaceae</taxon>
        <taxon>Zygosaccharomyces</taxon>
    </lineage>
</organism>
<evidence type="ECO:0000256" key="1">
    <source>
        <dbReference type="ARBA" id="ARBA00004123"/>
    </source>
</evidence>
<evidence type="ECO:0000256" key="2">
    <source>
        <dbReference type="ARBA" id="ARBA00005635"/>
    </source>
</evidence>
<evidence type="ECO:0000313" key="11">
    <source>
        <dbReference type="Proteomes" id="UP000187013"/>
    </source>
</evidence>
<evidence type="ECO:0000256" key="3">
    <source>
        <dbReference type="ARBA" id="ARBA00019610"/>
    </source>
</evidence>
<evidence type="ECO:0000256" key="7">
    <source>
        <dbReference type="ARBA" id="ARBA00032014"/>
    </source>
</evidence>
<keyword evidence="6 8" id="KW-0539">Nucleus</keyword>
<keyword evidence="4 8" id="KW-0805">Transcription regulation</keyword>
<comment type="subcellular location">
    <subcellularLocation>
        <location evidence="1 8">Nucleus</location>
    </subcellularLocation>
</comment>
<proteinExistence type="inferred from homology"/>
<comment type="similarity">
    <text evidence="2 8">Belongs to the Mediator complex subunit 17 family.</text>
</comment>
<gene>
    <name evidence="8" type="primary">MED17</name>
    <name evidence="10" type="ORF">ZYGR_0AK00700</name>
</gene>
<dbReference type="GO" id="GO:0003712">
    <property type="term" value="F:transcription coregulator activity"/>
    <property type="evidence" value="ECO:0007669"/>
    <property type="project" value="InterPro"/>
</dbReference>
<dbReference type="Proteomes" id="UP000187013">
    <property type="component" value="Unassembled WGS sequence"/>
</dbReference>
<evidence type="ECO:0000256" key="5">
    <source>
        <dbReference type="ARBA" id="ARBA00023163"/>
    </source>
</evidence>
<sequence length="655" mass="74783">MSENPGESSNNSNLIENGIQLALDPNLIALPLHGSVSSPLTNAPNSNTQTAENVNPDQMEVDSEPVQGNKDTGQSLINNPYGLFGQMPLEHLIPLVLQQKGLGFKFSDLSEDVLEEEIEKDKSSGDTGEARPDLMDVDPSENQVEEVPPETLAEDNQETIKDGEKKEELITQEQFMRMRREMVEHINIAMNESSLALEFLSLLLSSVRESVALSSMSPFLKKIVPVASLNSDKVLLEPNTVADQLTMQVIDRGWKIRCLNESRTLLKDNHSMLEEKLKNEHRYWKKISQYISNKDVVFKLRDRSTGLRSLGVKYGYEDSGSTYRLDRGVAILKTNPETNTLELVPITGENSPSPHNEKFIRIRIFTKIEFEDDYILSGESSVDNVFLNNDSSGKKDQEDIRSQIEKLKALIFEQELMYQLRRECAQLISYGVTIENEKKVVIELPNEKFELELVSLDDASVVNHEQDAPKINDRRANLMLVTIRMLLVVMFKKNLRQRLTSSTRNAHLNVDKDILLIRPLLGKMRHQNYKLLLRKILKTHVLDVVENSTSSETVVYPPRHQSGDDVNLDIHIAKLNQEISTFDRLLTTCKTQFDIKLSDEDKLSLMLESPNYCNLAVRVLYQNESKNVFFDTRFSEFKEVEEILHFIVNEYIKKT</sequence>
<feature type="compositionally biased region" description="Polar residues" evidence="9">
    <location>
        <begin position="39"/>
        <end position="56"/>
    </location>
</feature>
<dbReference type="InterPro" id="IPR019313">
    <property type="entry name" value="Mediator_Med17"/>
</dbReference>
<dbReference type="GO" id="GO:0016592">
    <property type="term" value="C:mediator complex"/>
    <property type="evidence" value="ECO:0007669"/>
    <property type="project" value="InterPro"/>
</dbReference>
<feature type="compositionally biased region" description="Basic and acidic residues" evidence="9">
    <location>
        <begin position="119"/>
        <end position="134"/>
    </location>
</feature>
<evidence type="ECO:0000256" key="8">
    <source>
        <dbReference type="RuleBase" id="RU364140"/>
    </source>
</evidence>
<comment type="subunit">
    <text evidence="8">Component of the Mediator complex.</text>
</comment>